<accession>A0A072NIF3</accession>
<feature type="transmembrane region" description="Helical" evidence="1">
    <location>
        <begin position="242"/>
        <end position="265"/>
    </location>
</feature>
<keyword evidence="1" id="KW-0812">Transmembrane</keyword>
<keyword evidence="1" id="KW-1133">Transmembrane helix</keyword>
<feature type="transmembrane region" description="Helical" evidence="1">
    <location>
        <begin position="383"/>
        <end position="405"/>
    </location>
</feature>
<feature type="transmembrane region" description="Helical" evidence="1">
    <location>
        <begin position="316"/>
        <end position="337"/>
    </location>
</feature>
<dbReference type="Pfam" id="PF13687">
    <property type="entry name" value="DUF4153"/>
    <property type="match status" value="1"/>
</dbReference>
<dbReference type="InterPro" id="IPR025291">
    <property type="entry name" value="DUF4153"/>
</dbReference>
<gene>
    <name evidence="2" type="ORF">M670_03781</name>
</gene>
<evidence type="ECO:0000313" key="2">
    <source>
        <dbReference type="EMBL" id="KEF37027.1"/>
    </source>
</evidence>
<evidence type="ECO:0000313" key="3">
    <source>
        <dbReference type="Proteomes" id="UP000027936"/>
    </source>
</evidence>
<feature type="transmembrane region" description="Helical" evidence="1">
    <location>
        <begin position="85"/>
        <end position="103"/>
    </location>
</feature>
<dbReference type="AlphaFoldDB" id="A0A072NIF3"/>
<reference evidence="2 3" key="1">
    <citation type="submission" date="2014-04" db="EMBL/GenBank/DDBJ databases">
        <title>Draft genome sequence of Bacillus azotoformans MEV2011, a (co-) denitrifying strain unable to grow in the presence of oxygen.</title>
        <authorList>
            <person name="Nielsen M."/>
            <person name="Schreiber L."/>
            <person name="Finster K."/>
            <person name="Schramm A."/>
        </authorList>
    </citation>
    <scope>NUCLEOTIDE SEQUENCE [LARGE SCALE GENOMIC DNA]</scope>
    <source>
        <strain evidence="2 3">MEV2011</strain>
    </source>
</reference>
<comment type="caution">
    <text evidence="2">The sequence shown here is derived from an EMBL/GenBank/DDBJ whole genome shotgun (WGS) entry which is preliminary data.</text>
</comment>
<feature type="transmembrane region" description="Helical" evidence="1">
    <location>
        <begin position="199"/>
        <end position="221"/>
    </location>
</feature>
<feature type="transmembrane region" description="Helical" evidence="1">
    <location>
        <begin position="349"/>
        <end position="371"/>
    </location>
</feature>
<evidence type="ECO:0000256" key="1">
    <source>
        <dbReference type="SAM" id="Phobius"/>
    </source>
</evidence>
<organism evidence="2 3">
    <name type="scientific">Schinkia azotoformans MEV2011</name>
    <dbReference type="NCBI Taxonomy" id="1348973"/>
    <lineage>
        <taxon>Bacteria</taxon>
        <taxon>Bacillati</taxon>
        <taxon>Bacillota</taxon>
        <taxon>Bacilli</taxon>
        <taxon>Bacillales</taxon>
        <taxon>Bacillaceae</taxon>
        <taxon>Calidifontibacillus/Schinkia group</taxon>
        <taxon>Schinkia</taxon>
    </lineage>
</organism>
<dbReference type="RefSeq" id="WP_035197383.1">
    <property type="nucleotide sequence ID" value="NZ_JJRY01000019.1"/>
</dbReference>
<dbReference type="Proteomes" id="UP000027936">
    <property type="component" value="Unassembled WGS sequence"/>
</dbReference>
<protein>
    <submittedName>
        <fullName evidence="2">Uncharacterized protein</fullName>
    </submittedName>
</protein>
<proteinExistence type="predicted"/>
<feature type="transmembrane region" description="Helical" evidence="1">
    <location>
        <begin position="157"/>
        <end position="176"/>
    </location>
</feature>
<feature type="transmembrane region" description="Helical" evidence="1">
    <location>
        <begin position="33"/>
        <end position="49"/>
    </location>
</feature>
<sequence length="485" mass="57281">MEFKTEKKDWIFLFLCFLVGIVAEESFFRFQIGISYFVFIVCFYSLFFWKFRSFSFSHQRFGYLLLISIWILAVGYYTYDTALFYLLNVLVIPALVIFHLILVTSPKKFEWSNLNFIYYILRRLFDGLRYNATFIKYTSRLSKDSNNKKRFDVWKKILIGIGISLPFLFIIINLLMKADTQFARILSNIPNFMTFRGDLVFRFIIIVIITFLFFGFLQVLLQRKVEMIQKNGIIKPLSMDGVITMTVLLLLDLVYILFVAVQFKYFFSGTLEDSFTYAEYARRGFFELLFVTMINLTVTVAVIYSTKQVLGFLKKAIRFTLTVLVLSSSVILISAFMRMLMYEDAYGFTFLRVLVHSFMIFLMFILAYTLVKIWLEQLSLFHFYFIAALVYYVGINTVNLDWIVVKQNIARYEETGKIDIHYLNQFSSTGILGLIELYEKNPNVPGLETLLKERKQEREILKSDAWQSRNFTRDKVYKMLGELDL</sequence>
<dbReference type="OrthoDB" id="9767931at2"/>
<dbReference type="EMBL" id="JJRY01000019">
    <property type="protein sequence ID" value="KEF37027.1"/>
    <property type="molecule type" value="Genomic_DNA"/>
</dbReference>
<feature type="transmembrane region" description="Helical" evidence="1">
    <location>
        <begin position="285"/>
        <end position="304"/>
    </location>
</feature>
<feature type="transmembrane region" description="Helical" evidence="1">
    <location>
        <begin position="61"/>
        <end position="79"/>
    </location>
</feature>
<name>A0A072NIF3_SCHAZ</name>
<keyword evidence="1" id="KW-0472">Membrane</keyword>
<dbReference type="PATRIC" id="fig|1348973.3.peg.3663"/>